<dbReference type="Proteomes" id="UP001199642">
    <property type="component" value="Chromosome"/>
</dbReference>
<proteinExistence type="inferred from homology"/>
<protein>
    <submittedName>
        <fullName evidence="2">Tripartite tricarboxylate transporter substrate binding protein</fullName>
    </submittedName>
</protein>
<name>A0ABY3RY03_9MICO</name>
<dbReference type="PIRSF" id="PIRSF017082">
    <property type="entry name" value="YflP"/>
    <property type="match status" value="1"/>
</dbReference>
<dbReference type="EMBL" id="CP082781">
    <property type="protein sequence ID" value="UGS27840.1"/>
    <property type="molecule type" value="Genomic_DNA"/>
</dbReference>
<reference evidence="2 3" key="1">
    <citation type="submission" date="2023-01" db="EMBL/GenBank/DDBJ databases">
        <title>Characterization of estradiol degrading bacteria Microbacterium sp. MZT7 and reveal degrading genes through genome analysis.</title>
        <authorList>
            <person name="Hao P."/>
            <person name="Gao Y."/>
        </authorList>
    </citation>
    <scope>NUCLEOTIDE SEQUENCE [LARGE SCALE GENOMIC DNA]</scope>
    <source>
        <strain evidence="2 3">MZT7</strain>
    </source>
</reference>
<evidence type="ECO:0000313" key="2">
    <source>
        <dbReference type="EMBL" id="UGS27840.1"/>
    </source>
</evidence>
<gene>
    <name evidence="2" type="ORF">K8F61_06650</name>
</gene>
<organism evidence="2 3">
    <name type="scientific">Microbacterium resistens</name>
    <dbReference type="NCBI Taxonomy" id="156977"/>
    <lineage>
        <taxon>Bacteria</taxon>
        <taxon>Bacillati</taxon>
        <taxon>Actinomycetota</taxon>
        <taxon>Actinomycetes</taxon>
        <taxon>Micrococcales</taxon>
        <taxon>Microbacteriaceae</taxon>
        <taxon>Microbacterium</taxon>
    </lineage>
</organism>
<dbReference type="PANTHER" id="PTHR42928:SF3">
    <property type="entry name" value="UPF0065 PROTEIN YFLP"/>
    <property type="match status" value="1"/>
</dbReference>
<sequence length="334" mass="33885">MRRPASSALPAASFSRRTLLRGAVAGATAAALAGCAPLGPQEIDSPARRILVPAAVGGGYDLTARTAAKILLTEGIVAPLPDVFNVPGGGGVPGLVRTIAAAGEEHLALAMGLGIVGAAWASGMTDELAALTPLAQVATEPGVVLVPPDSPFRTLDAALAAWRADPAGLRVSTGSSPGGPDHLLVVQVARAAGVDPSAIRLSAASGGGELLSRLLTGEADLAFGGAGELRRQLSAGVVRAVAVSSAERVAGLDVPTLTESGIDVVFRNWRGFVAPPGIGAAARERWIDDLSRMRRARAWRDALVENGWDDAFVTGAAFGERIRQQLGVVAATLS</sequence>
<dbReference type="InterPro" id="IPR042100">
    <property type="entry name" value="Bug_dom1"/>
</dbReference>
<keyword evidence="3" id="KW-1185">Reference proteome</keyword>
<comment type="similarity">
    <text evidence="1">Belongs to the UPF0065 (bug) family.</text>
</comment>
<dbReference type="PROSITE" id="PS51257">
    <property type="entry name" value="PROKAR_LIPOPROTEIN"/>
    <property type="match status" value="1"/>
</dbReference>
<dbReference type="CDD" id="cd07012">
    <property type="entry name" value="PBP2_Bug_TTT"/>
    <property type="match status" value="1"/>
</dbReference>
<evidence type="ECO:0000256" key="1">
    <source>
        <dbReference type="ARBA" id="ARBA00006987"/>
    </source>
</evidence>
<dbReference type="PROSITE" id="PS51318">
    <property type="entry name" value="TAT"/>
    <property type="match status" value="1"/>
</dbReference>
<dbReference type="InterPro" id="IPR006311">
    <property type="entry name" value="TAT_signal"/>
</dbReference>
<dbReference type="Gene3D" id="3.40.190.10">
    <property type="entry name" value="Periplasmic binding protein-like II"/>
    <property type="match status" value="1"/>
</dbReference>
<dbReference type="PANTHER" id="PTHR42928">
    <property type="entry name" value="TRICARBOXYLATE-BINDING PROTEIN"/>
    <property type="match status" value="1"/>
</dbReference>
<dbReference type="Pfam" id="PF03401">
    <property type="entry name" value="TctC"/>
    <property type="match status" value="1"/>
</dbReference>
<dbReference type="Gene3D" id="3.40.190.150">
    <property type="entry name" value="Bordetella uptake gene, domain 1"/>
    <property type="match status" value="1"/>
</dbReference>
<dbReference type="RefSeq" id="WP_067245715.1">
    <property type="nucleotide sequence ID" value="NZ_CP082781.1"/>
</dbReference>
<accession>A0ABY3RY03</accession>
<evidence type="ECO:0000313" key="3">
    <source>
        <dbReference type="Proteomes" id="UP001199642"/>
    </source>
</evidence>
<dbReference type="SUPFAM" id="SSF53850">
    <property type="entry name" value="Periplasmic binding protein-like II"/>
    <property type="match status" value="1"/>
</dbReference>
<dbReference type="InterPro" id="IPR005064">
    <property type="entry name" value="BUG"/>
</dbReference>